<evidence type="ECO:0000256" key="1">
    <source>
        <dbReference type="ARBA" id="ARBA00004651"/>
    </source>
</evidence>
<gene>
    <name evidence="7" type="ORF">F7310_01450</name>
</gene>
<evidence type="ECO:0008006" key="9">
    <source>
        <dbReference type="Google" id="ProtNLM"/>
    </source>
</evidence>
<dbReference type="GO" id="GO:0005886">
    <property type="term" value="C:plasma membrane"/>
    <property type="evidence" value="ECO:0007669"/>
    <property type="project" value="UniProtKB-SubCell"/>
</dbReference>
<dbReference type="PANTHER" id="PTHR43652">
    <property type="entry name" value="BASIC AMINO ACID ANTIPORTER YFCC-RELATED"/>
    <property type="match status" value="1"/>
</dbReference>
<sequence length="495" mass="54278">MPDTLVILFCIAVLVAIASYFIPVGKFDVKKVQYTSDGQTHSRNVLIADSFKFKLNSQGSPEANPVKIFAKGDSDQRGFTNFVYEGITSGSKDGGAVAIIAFLLIIGGSFGILLRTKVIDQSILRVVNRFQNNKIVLLPTLCFIFSLGGAVFGMGEETIPFIMLLVPIFVLIGFDALTCTVVIYLATQVGFATSWMNPFSVSIAQGIAQVPILSGSLFRIIMWFIFTLSITIFAVIHALKVQKDPHDSLMYEHDNLYRNSDEHSLEQTQKMCIYSWLILTSLVVTIVWLVYGVVELGYYLPEIATLFTILGFAAGFFAIIGKVNGMTLNIALDAFKDGAKALLPVCIIIGFAYGLIYLMGGSNPEHYTMLNSILHYASASISGTNQYVSALGMFFFQSIFNFFVTSGSGQAALTMPIMSPLADLTGLSRQIAVLAFQLGDGWTHCLMPTSATLMAVLGAARIPYGLWLKFIFKFYLYLMALSSIMIIIAVYIGYN</sequence>
<dbReference type="Pfam" id="PF03606">
    <property type="entry name" value="DcuC"/>
    <property type="match status" value="1"/>
</dbReference>
<feature type="transmembrane region" description="Helical" evidence="6">
    <location>
        <begin position="220"/>
        <end position="239"/>
    </location>
</feature>
<dbReference type="InterPro" id="IPR051679">
    <property type="entry name" value="DASS-Related_Transporters"/>
</dbReference>
<keyword evidence="2" id="KW-1003">Cell membrane</keyword>
<dbReference type="InterPro" id="IPR018385">
    <property type="entry name" value="C4_dicarb_anaerob_car-like"/>
</dbReference>
<feature type="transmembrane region" description="Helical" evidence="6">
    <location>
        <begin position="474"/>
        <end position="494"/>
    </location>
</feature>
<evidence type="ECO:0000256" key="6">
    <source>
        <dbReference type="SAM" id="Phobius"/>
    </source>
</evidence>
<feature type="transmembrane region" description="Helical" evidence="6">
    <location>
        <begin position="303"/>
        <end position="320"/>
    </location>
</feature>
<feature type="transmembrane region" description="Helical" evidence="6">
    <location>
        <begin position="273"/>
        <end position="291"/>
    </location>
</feature>
<dbReference type="AlphaFoldDB" id="A0A1L4BV72"/>
<organism evidence="7 8">
    <name type="scientific">Francisella uliginis</name>
    <dbReference type="NCBI Taxonomy" id="573570"/>
    <lineage>
        <taxon>Bacteria</taxon>
        <taxon>Pseudomonadati</taxon>
        <taxon>Pseudomonadota</taxon>
        <taxon>Gammaproteobacteria</taxon>
        <taxon>Thiotrichales</taxon>
        <taxon>Francisellaceae</taxon>
        <taxon>Francisella</taxon>
    </lineage>
</organism>
<name>A0A1L4BV72_9GAMM</name>
<reference evidence="7 8" key="1">
    <citation type="journal article" date="2016" name="Appl. Environ. Microbiol.">
        <title>Whole genome relationships among Francisella bacteria of diverse origin define new species and provide specific regions for detection.</title>
        <authorList>
            <person name="Challacombe J.F."/>
            <person name="Petersen J.M."/>
            <person name="Gallegos-Graves V."/>
            <person name="Hodge D."/>
            <person name="Pillai S."/>
            <person name="Kuske C.R."/>
        </authorList>
    </citation>
    <scope>NUCLEOTIDE SEQUENCE [LARGE SCALE GENOMIC DNA]</scope>
    <source>
        <strain evidence="8">TX07-7310</strain>
    </source>
</reference>
<dbReference type="NCBIfam" id="NF008611">
    <property type="entry name" value="PRK11588.1"/>
    <property type="match status" value="1"/>
</dbReference>
<feature type="transmembrane region" description="Helical" evidence="6">
    <location>
        <begin position="341"/>
        <end position="361"/>
    </location>
</feature>
<keyword evidence="4 6" id="KW-1133">Transmembrane helix</keyword>
<feature type="transmembrane region" description="Helical" evidence="6">
    <location>
        <begin position="161"/>
        <end position="186"/>
    </location>
</feature>
<evidence type="ECO:0000313" key="8">
    <source>
        <dbReference type="Proteomes" id="UP000184222"/>
    </source>
</evidence>
<evidence type="ECO:0000256" key="3">
    <source>
        <dbReference type="ARBA" id="ARBA00022692"/>
    </source>
</evidence>
<proteinExistence type="predicted"/>
<evidence type="ECO:0000256" key="5">
    <source>
        <dbReference type="ARBA" id="ARBA00023136"/>
    </source>
</evidence>
<dbReference type="STRING" id="573570.F7310_01450"/>
<dbReference type="EMBL" id="CP016796">
    <property type="protein sequence ID" value="API87733.1"/>
    <property type="molecule type" value="Genomic_DNA"/>
</dbReference>
<dbReference type="PANTHER" id="PTHR43652:SF2">
    <property type="entry name" value="BASIC AMINO ACID ANTIPORTER YFCC-RELATED"/>
    <property type="match status" value="1"/>
</dbReference>
<feature type="transmembrane region" description="Helical" evidence="6">
    <location>
        <begin position="135"/>
        <end position="155"/>
    </location>
</feature>
<comment type="subcellular location">
    <subcellularLocation>
        <location evidence="1">Cell membrane</location>
        <topology evidence="1">Multi-pass membrane protein</topology>
    </subcellularLocation>
</comment>
<keyword evidence="8" id="KW-1185">Reference proteome</keyword>
<dbReference type="KEGG" id="frx:F7310_01450"/>
<dbReference type="Proteomes" id="UP000184222">
    <property type="component" value="Chromosome"/>
</dbReference>
<evidence type="ECO:0000256" key="4">
    <source>
        <dbReference type="ARBA" id="ARBA00022989"/>
    </source>
</evidence>
<evidence type="ECO:0000256" key="2">
    <source>
        <dbReference type="ARBA" id="ARBA00022475"/>
    </source>
</evidence>
<keyword evidence="3 6" id="KW-0812">Transmembrane</keyword>
<feature type="transmembrane region" description="Helical" evidence="6">
    <location>
        <begin position="94"/>
        <end position="114"/>
    </location>
</feature>
<feature type="transmembrane region" description="Helical" evidence="6">
    <location>
        <begin position="373"/>
        <end position="395"/>
    </location>
</feature>
<protein>
    <recommendedName>
        <fullName evidence="9">C4-dicarboxylate ABC transporter</fullName>
    </recommendedName>
</protein>
<keyword evidence="5 6" id="KW-0472">Membrane</keyword>
<evidence type="ECO:0000313" key="7">
    <source>
        <dbReference type="EMBL" id="API87733.1"/>
    </source>
</evidence>
<accession>A0A1L4BV72</accession>
<feature type="transmembrane region" description="Helical" evidence="6">
    <location>
        <begin position="195"/>
        <end position="214"/>
    </location>
</feature>